<dbReference type="GO" id="GO:0005506">
    <property type="term" value="F:iron ion binding"/>
    <property type="evidence" value="ECO:0007669"/>
    <property type="project" value="InterPro"/>
</dbReference>
<name>A0A3B1BQ10_9ZZZZ</name>
<reference evidence="7" key="1">
    <citation type="submission" date="2018-06" db="EMBL/GenBank/DDBJ databases">
        <authorList>
            <person name="Zhirakovskaya E."/>
        </authorList>
    </citation>
    <scope>NUCLEOTIDE SEQUENCE</scope>
</reference>
<evidence type="ECO:0000256" key="5">
    <source>
        <dbReference type="SAM" id="Phobius"/>
    </source>
</evidence>
<keyword evidence="2 5" id="KW-0812">Transmembrane</keyword>
<feature type="transmembrane region" description="Helical" evidence="5">
    <location>
        <begin position="6"/>
        <end position="26"/>
    </location>
</feature>
<evidence type="ECO:0000256" key="3">
    <source>
        <dbReference type="ARBA" id="ARBA00022989"/>
    </source>
</evidence>
<dbReference type="InterPro" id="IPR006694">
    <property type="entry name" value="Fatty_acid_hydroxylase"/>
</dbReference>
<dbReference type="GO" id="GO:0016491">
    <property type="term" value="F:oxidoreductase activity"/>
    <property type="evidence" value="ECO:0007669"/>
    <property type="project" value="InterPro"/>
</dbReference>
<organism evidence="7">
    <name type="scientific">hydrothermal vent metagenome</name>
    <dbReference type="NCBI Taxonomy" id="652676"/>
    <lineage>
        <taxon>unclassified sequences</taxon>
        <taxon>metagenomes</taxon>
        <taxon>ecological metagenomes</taxon>
    </lineage>
</organism>
<evidence type="ECO:0000256" key="1">
    <source>
        <dbReference type="ARBA" id="ARBA00004370"/>
    </source>
</evidence>
<evidence type="ECO:0000313" key="7">
    <source>
        <dbReference type="EMBL" id="VAX08425.1"/>
    </source>
</evidence>
<gene>
    <name evidence="7" type="ORF">MNBD_ALPHA03-899</name>
</gene>
<dbReference type="GO" id="GO:0016020">
    <property type="term" value="C:membrane"/>
    <property type="evidence" value="ECO:0007669"/>
    <property type="project" value="UniProtKB-SubCell"/>
</dbReference>
<feature type="domain" description="Fatty acid hydroxylase" evidence="6">
    <location>
        <begin position="89"/>
        <end position="225"/>
    </location>
</feature>
<feature type="transmembrane region" description="Helical" evidence="5">
    <location>
        <begin position="47"/>
        <end position="70"/>
    </location>
</feature>
<sequence>MVENELALRIFFFVAIFAAVAIWEAASPKRDRLISRGIRWTHNLSLVTLNSLSVRLVVPFSAVGAAVFSSDKQFGLLHYLDVPFVIAVVMSLLMLDFLIYLQHVVFHHVPLFWRLHKIHHIDQEIDVTTGVRFHPVEMILSALIKCAAVLLLGVPILAVVIFEILLNATAMFNHGNINLPKSVDRLLRLFVVTPDMHRVHHSVIPSETNSNFGFNLPWWDRIFRTYQAQPAAGHVGMKIGVQNYQAIEKTDLWSLLTIPFKWGSDKTPPDRKSSVVK</sequence>
<feature type="transmembrane region" description="Helical" evidence="5">
    <location>
        <begin position="82"/>
        <end position="101"/>
    </location>
</feature>
<evidence type="ECO:0000256" key="4">
    <source>
        <dbReference type="ARBA" id="ARBA00023136"/>
    </source>
</evidence>
<dbReference type="AlphaFoldDB" id="A0A3B1BQ10"/>
<evidence type="ECO:0000259" key="6">
    <source>
        <dbReference type="Pfam" id="PF04116"/>
    </source>
</evidence>
<proteinExistence type="predicted"/>
<keyword evidence="4 5" id="KW-0472">Membrane</keyword>
<dbReference type="InterPro" id="IPR050307">
    <property type="entry name" value="Sterol_Desaturase_Related"/>
</dbReference>
<protein>
    <submittedName>
        <fullName evidence="7">Fatty acid hydroxylase family (Carotene hydroxylase/sterol desaturase)</fullName>
    </submittedName>
</protein>
<keyword evidence="3 5" id="KW-1133">Transmembrane helix</keyword>
<accession>A0A3B1BQ10</accession>
<dbReference type="PANTHER" id="PTHR11863">
    <property type="entry name" value="STEROL DESATURASE"/>
    <property type="match status" value="1"/>
</dbReference>
<evidence type="ECO:0000256" key="2">
    <source>
        <dbReference type="ARBA" id="ARBA00022692"/>
    </source>
</evidence>
<dbReference type="Pfam" id="PF04116">
    <property type="entry name" value="FA_hydroxylase"/>
    <property type="match status" value="1"/>
</dbReference>
<dbReference type="EMBL" id="UOFW01000240">
    <property type="protein sequence ID" value="VAX08425.1"/>
    <property type="molecule type" value="Genomic_DNA"/>
</dbReference>
<comment type="subcellular location">
    <subcellularLocation>
        <location evidence="1">Membrane</location>
    </subcellularLocation>
</comment>
<dbReference type="GO" id="GO:0008610">
    <property type="term" value="P:lipid biosynthetic process"/>
    <property type="evidence" value="ECO:0007669"/>
    <property type="project" value="InterPro"/>
</dbReference>
<feature type="transmembrane region" description="Helical" evidence="5">
    <location>
        <begin position="142"/>
        <end position="166"/>
    </location>
</feature>